<dbReference type="PANTHER" id="PTHR11614">
    <property type="entry name" value="PHOSPHOLIPASE-RELATED"/>
    <property type="match status" value="1"/>
</dbReference>
<dbReference type="InterPro" id="IPR022742">
    <property type="entry name" value="Hydrolase_4"/>
</dbReference>
<evidence type="ECO:0000313" key="3">
    <source>
        <dbReference type="Proteomes" id="UP001377804"/>
    </source>
</evidence>
<organism evidence="2 3">
    <name type="scientific">Holzapfeliella saturejae</name>
    <dbReference type="NCBI Taxonomy" id="3082953"/>
    <lineage>
        <taxon>Bacteria</taxon>
        <taxon>Bacillati</taxon>
        <taxon>Bacillota</taxon>
        <taxon>Bacilli</taxon>
        <taxon>Lactobacillales</taxon>
        <taxon>Lactobacillaceae</taxon>
        <taxon>Holzapfeliella</taxon>
    </lineage>
</organism>
<dbReference type="EMBL" id="JAWMWG010000001">
    <property type="protein sequence ID" value="MEJ6348688.1"/>
    <property type="molecule type" value="Genomic_DNA"/>
</dbReference>
<gene>
    <name evidence="2" type="ORF">R4Y45_05565</name>
</gene>
<keyword evidence="3" id="KW-1185">Reference proteome</keyword>
<dbReference type="RefSeq" id="WP_339970106.1">
    <property type="nucleotide sequence ID" value="NZ_JAWMWG010000001.1"/>
</dbReference>
<dbReference type="SUPFAM" id="SSF53474">
    <property type="entry name" value="alpha/beta-Hydrolases"/>
    <property type="match status" value="1"/>
</dbReference>
<dbReference type="GO" id="GO:0016787">
    <property type="term" value="F:hydrolase activity"/>
    <property type="evidence" value="ECO:0007669"/>
    <property type="project" value="UniProtKB-KW"/>
</dbReference>
<dbReference type="InterPro" id="IPR029058">
    <property type="entry name" value="AB_hydrolase_fold"/>
</dbReference>
<comment type="caution">
    <text evidence="2">The sequence shown here is derived from an EMBL/GenBank/DDBJ whole genome shotgun (WGS) entry which is preliminary data.</text>
</comment>
<name>A0ABU8SH29_9LACO</name>
<protein>
    <submittedName>
        <fullName evidence="2">Alpha/beta hydrolase</fullName>
    </submittedName>
</protein>
<feature type="domain" description="Serine aminopeptidase S33" evidence="1">
    <location>
        <begin position="25"/>
        <end position="290"/>
    </location>
</feature>
<dbReference type="Gene3D" id="3.40.50.1820">
    <property type="entry name" value="alpha/beta hydrolase"/>
    <property type="match status" value="1"/>
</dbReference>
<sequence length="309" mass="35044">MKHLKFLSADEKTAVHMVYWLPKNPPIATIQLVHGMAEYSERYDDFARYLTRQGFAVIGHDHLGHGQSVNNQTIPYGYFTKRRPDEVLISDIKQVSDWVADTFKSIPHIILGHSMGSFAVRNYLQQLGTSSKLAGVILMGTGKKPHGLEVARVVSAITKRVAPKKVNRLLNKLAFGGYARHFEEAGQFNWLSQNQANVKQYEENQLTGFTFTNNGFYTLFKLVALATRNCWAYQVDTNLAYLVISGAEDPVGQYSKGPKKVANELKAARASSVDLRLFKNLRHEILFEQEKEQVYTAIITWIQKNILHK</sequence>
<dbReference type="Proteomes" id="UP001377804">
    <property type="component" value="Unassembled WGS sequence"/>
</dbReference>
<evidence type="ECO:0000259" key="1">
    <source>
        <dbReference type="Pfam" id="PF12146"/>
    </source>
</evidence>
<accession>A0ABU8SH29</accession>
<dbReference type="Pfam" id="PF12146">
    <property type="entry name" value="Hydrolase_4"/>
    <property type="match status" value="1"/>
</dbReference>
<proteinExistence type="predicted"/>
<keyword evidence="2" id="KW-0378">Hydrolase</keyword>
<dbReference type="InterPro" id="IPR051044">
    <property type="entry name" value="MAG_DAG_Lipase"/>
</dbReference>
<reference evidence="2 3" key="1">
    <citation type="submission" date="2023-10" db="EMBL/GenBank/DDBJ databases">
        <title>Holzapfeliella saturejae sp. nov. isolated from Satureja montana flowers.</title>
        <authorList>
            <person name="Alcantara C."/>
            <person name="Zuniga M."/>
            <person name="Landete J.M."/>
            <person name="Monedero V."/>
        </authorList>
    </citation>
    <scope>NUCLEOTIDE SEQUENCE [LARGE SCALE GENOMIC DNA]</scope>
    <source>
        <strain evidence="2 3">He02</strain>
    </source>
</reference>
<evidence type="ECO:0000313" key="2">
    <source>
        <dbReference type="EMBL" id="MEJ6348688.1"/>
    </source>
</evidence>